<evidence type="ECO:0000256" key="1">
    <source>
        <dbReference type="SAM" id="Phobius"/>
    </source>
</evidence>
<keyword evidence="1" id="KW-1133">Transmembrane helix</keyword>
<dbReference type="AlphaFoldDB" id="A0A0N4VGF3"/>
<dbReference type="EMBL" id="UXUI01009915">
    <property type="protein sequence ID" value="VDD94498.1"/>
    <property type="molecule type" value="Genomic_DNA"/>
</dbReference>
<feature type="transmembrane region" description="Helical" evidence="1">
    <location>
        <begin position="179"/>
        <end position="199"/>
    </location>
</feature>
<dbReference type="WBParaSite" id="EVEC_0000986401-mRNA-1">
    <property type="protein sequence ID" value="EVEC_0000986401-mRNA-1"/>
    <property type="gene ID" value="EVEC_0000986401"/>
</dbReference>
<dbReference type="Gene3D" id="1.20.1070.10">
    <property type="entry name" value="Rhodopsin 7-helix transmembrane proteins"/>
    <property type="match status" value="1"/>
</dbReference>
<proteinExistence type="predicted"/>
<evidence type="ECO:0000313" key="3">
    <source>
        <dbReference type="Proteomes" id="UP000274131"/>
    </source>
</evidence>
<reference evidence="4" key="1">
    <citation type="submission" date="2017-02" db="UniProtKB">
        <authorList>
            <consortium name="WormBaseParasite"/>
        </authorList>
    </citation>
    <scope>IDENTIFICATION</scope>
</reference>
<feature type="transmembrane region" description="Helical" evidence="1">
    <location>
        <begin position="48"/>
        <end position="69"/>
    </location>
</feature>
<dbReference type="Proteomes" id="UP000274131">
    <property type="component" value="Unassembled WGS sequence"/>
</dbReference>
<keyword evidence="1" id="KW-0472">Membrane</keyword>
<feature type="transmembrane region" description="Helical" evidence="1">
    <location>
        <begin position="89"/>
        <end position="113"/>
    </location>
</feature>
<organism evidence="4">
    <name type="scientific">Enterobius vermicularis</name>
    <name type="common">Human pinworm</name>
    <dbReference type="NCBI Taxonomy" id="51028"/>
    <lineage>
        <taxon>Eukaryota</taxon>
        <taxon>Metazoa</taxon>
        <taxon>Ecdysozoa</taxon>
        <taxon>Nematoda</taxon>
        <taxon>Chromadorea</taxon>
        <taxon>Rhabditida</taxon>
        <taxon>Spirurina</taxon>
        <taxon>Oxyuridomorpha</taxon>
        <taxon>Oxyuroidea</taxon>
        <taxon>Oxyuridae</taxon>
        <taxon>Enterobius</taxon>
    </lineage>
</organism>
<evidence type="ECO:0000313" key="2">
    <source>
        <dbReference type="EMBL" id="VDD94498.1"/>
    </source>
</evidence>
<feature type="transmembrane region" description="Helical" evidence="1">
    <location>
        <begin position="147"/>
        <end position="173"/>
    </location>
</feature>
<sequence>MLPNLDVWIDLFCVPSIAICWMTLGIDRLTVIYYPIKYFRYQKLGIRLQLAFIHIVIFLYLGTALFSAIKYDEHKATTHCREFEYFPYGMYVFALGFRLFAALIFVTVIPIIVKRLKQHTAAKVASFGNNPKLTVFLKRQNIFTNGLLFCCAYTSVLYVVPNLLAILLSAMWYSSIERVSTYTTFLNYLNALPVAYVAFSTQPEICRECFKMMPFLAKIPVLKNVHHEDRTCAVSARS</sequence>
<name>A0A0N4VGF3_ENTVE</name>
<feature type="transmembrane region" description="Helical" evidence="1">
    <location>
        <begin position="12"/>
        <end position="36"/>
    </location>
</feature>
<keyword evidence="3" id="KW-1185">Reference proteome</keyword>
<dbReference type="OrthoDB" id="5874080at2759"/>
<gene>
    <name evidence="2" type="ORF">EVEC_LOCUS9249</name>
</gene>
<protein>
    <submittedName>
        <fullName evidence="4">G_PROTEIN_RECEP_F1_2 domain-containing protein</fullName>
    </submittedName>
</protein>
<reference evidence="2 3" key="2">
    <citation type="submission" date="2018-10" db="EMBL/GenBank/DDBJ databases">
        <authorList>
            <consortium name="Pathogen Informatics"/>
        </authorList>
    </citation>
    <scope>NUCLEOTIDE SEQUENCE [LARGE SCALE GENOMIC DNA]</scope>
</reference>
<accession>A0A0N4VGF3</accession>
<keyword evidence="1" id="KW-0812">Transmembrane</keyword>
<evidence type="ECO:0000313" key="4">
    <source>
        <dbReference type="WBParaSite" id="EVEC_0000986401-mRNA-1"/>
    </source>
</evidence>